<dbReference type="InterPro" id="IPR008630">
    <property type="entry name" value="Glyco_trans_34"/>
</dbReference>
<dbReference type="GO" id="GO:0000139">
    <property type="term" value="C:Golgi membrane"/>
    <property type="evidence" value="ECO:0007669"/>
    <property type="project" value="TreeGrafter"/>
</dbReference>
<dbReference type="InterPro" id="IPR029044">
    <property type="entry name" value="Nucleotide-diphossugar_trans"/>
</dbReference>
<protein>
    <recommendedName>
        <fullName evidence="7">Galactosyl transferase GMA12/MNN10 family protein</fullName>
    </recommendedName>
</protein>
<name>A0A2H1GHV2_ZYMTR</name>
<dbReference type="EMBL" id="LT854257">
    <property type="protein sequence ID" value="SMR53153.1"/>
    <property type="molecule type" value="Genomic_DNA"/>
</dbReference>
<reference evidence="6" key="1">
    <citation type="submission" date="2017-05" db="EMBL/GenBank/DDBJ databases">
        <authorList>
            <person name="Song R."/>
            <person name="Chenine A.L."/>
            <person name="Ruprecht R.M."/>
        </authorList>
    </citation>
    <scope>NUCLEOTIDE SEQUENCE [LARGE SCALE GENOMIC DNA]</scope>
</reference>
<feature type="compositionally biased region" description="Basic and acidic residues" evidence="4">
    <location>
        <begin position="357"/>
        <end position="374"/>
    </location>
</feature>
<evidence type="ECO:0000313" key="5">
    <source>
        <dbReference type="EMBL" id="SMR53153.1"/>
    </source>
</evidence>
<dbReference type="GO" id="GO:0016757">
    <property type="term" value="F:glycosyltransferase activity"/>
    <property type="evidence" value="ECO:0007669"/>
    <property type="project" value="UniProtKB-KW"/>
</dbReference>
<evidence type="ECO:0000256" key="2">
    <source>
        <dbReference type="ARBA" id="ARBA00022676"/>
    </source>
</evidence>
<evidence type="ECO:0000256" key="3">
    <source>
        <dbReference type="ARBA" id="ARBA00022679"/>
    </source>
</evidence>
<organism evidence="5 6">
    <name type="scientific">Zymoseptoria tritici ST99CH_1E4</name>
    <dbReference type="NCBI Taxonomy" id="1276532"/>
    <lineage>
        <taxon>Eukaryota</taxon>
        <taxon>Fungi</taxon>
        <taxon>Dikarya</taxon>
        <taxon>Ascomycota</taxon>
        <taxon>Pezizomycotina</taxon>
        <taxon>Dothideomycetes</taxon>
        <taxon>Dothideomycetidae</taxon>
        <taxon>Mycosphaerellales</taxon>
        <taxon>Mycosphaerellaceae</taxon>
        <taxon>Zymoseptoria</taxon>
    </lineage>
</organism>
<feature type="region of interest" description="Disordered" evidence="4">
    <location>
        <begin position="323"/>
        <end position="374"/>
    </location>
</feature>
<keyword evidence="3" id="KW-0808">Transferase</keyword>
<proteinExistence type="inferred from homology"/>
<comment type="similarity">
    <text evidence="1">Belongs to the glycosyltransferase 34 family.</text>
</comment>
<keyword evidence="2" id="KW-0328">Glycosyltransferase</keyword>
<sequence length="374" mass="42734">MCRIYKAVVIFIVVITIFVLAEEITRLRPHTEHAALKLGSKAASIRQGIVSIHNSGWRTLITLITLGSSAPAIGKITVAHGKQNKGYQQALSTHLAHAEVHQYPMFLLNHKLIDGLWNKEAALLDVVLDQLTRSKSERLEWLMWVDADTVIMNKQIPLEVFLPPLSFHKEVNLLYTKDWNGLNNGVFFLRVSPWAMEFLSSILAYRTFRPDEELDFTEQSAMARVLELDQYGHHAVECPPQWFNAYPNDGGDPIVHYDHLPGQLLVHFAGIGDKTEAIGEWVGKLEANRSHWEMLVGSTNYEQQIMEFWDGLDEEHAIQQRLKEEKERKEKEREKEQNMKTNATTAKEGVGQAVEPHAQKAADRSNDPMRQLWD</sequence>
<dbReference type="AlphaFoldDB" id="A0A2H1GHV2"/>
<feature type="compositionally biased region" description="Basic and acidic residues" evidence="4">
    <location>
        <begin position="323"/>
        <end position="338"/>
    </location>
</feature>
<accession>A0A2H1GHV2</accession>
<dbReference type="PANTHER" id="PTHR31306:SF8">
    <property type="entry name" value="GLYCOSYLTRANSFERASE FAMILY 34 PROTEIN"/>
    <property type="match status" value="1"/>
</dbReference>
<gene>
    <name evidence="5" type="ORF">ZT1E4_G6428</name>
</gene>
<dbReference type="GO" id="GO:0006487">
    <property type="term" value="P:protein N-linked glycosylation"/>
    <property type="evidence" value="ECO:0007669"/>
    <property type="project" value="TreeGrafter"/>
</dbReference>
<evidence type="ECO:0000256" key="1">
    <source>
        <dbReference type="ARBA" id="ARBA00005664"/>
    </source>
</evidence>
<evidence type="ECO:0008006" key="7">
    <source>
        <dbReference type="Google" id="ProtNLM"/>
    </source>
</evidence>
<dbReference type="Proteomes" id="UP000245764">
    <property type="component" value="Chromosome 5"/>
</dbReference>
<evidence type="ECO:0000313" key="6">
    <source>
        <dbReference type="Proteomes" id="UP000245764"/>
    </source>
</evidence>
<dbReference type="SUPFAM" id="SSF53448">
    <property type="entry name" value="Nucleotide-diphospho-sugar transferases"/>
    <property type="match status" value="1"/>
</dbReference>
<dbReference type="PANTHER" id="PTHR31306">
    <property type="entry name" value="ALPHA-1,6-MANNOSYLTRANSFERASE MNN11-RELATED"/>
    <property type="match status" value="1"/>
</dbReference>
<evidence type="ECO:0000256" key="4">
    <source>
        <dbReference type="SAM" id="MobiDB-lite"/>
    </source>
</evidence>
<dbReference type="Gene3D" id="3.90.550.10">
    <property type="entry name" value="Spore Coat Polysaccharide Biosynthesis Protein SpsA, Chain A"/>
    <property type="match status" value="1"/>
</dbReference>
<dbReference type="Pfam" id="PF05637">
    <property type="entry name" value="Glyco_transf_34"/>
    <property type="match status" value="1"/>
</dbReference>